<gene>
    <name evidence="5" type="ORF">HNR42_002427</name>
</gene>
<comment type="caution">
    <text evidence="5">The sequence shown here is derived from an EMBL/GenBank/DDBJ whole genome shotgun (WGS) entry which is preliminary data.</text>
</comment>
<dbReference type="PANTHER" id="PTHR44196">
    <property type="entry name" value="DEHYDROGENASE/REDUCTASE SDR FAMILY MEMBER 7B"/>
    <property type="match status" value="1"/>
</dbReference>
<dbReference type="GO" id="GO:0016020">
    <property type="term" value="C:membrane"/>
    <property type="evidence" value="ECO:0007669"/>
    <property type="project" value="TreeGrafter"/>
</dbReference>
<dbReference type="SUPFAM" id="SSF51735">
    <property type="entry name" value="NAD(P)-binding Rossmann-fold domains"/>
    <property type="match status" value="1"/>
</dbReference>
<sequence>MARSATLLLTALGLGTLWALRRTGSRYDLRGKVVLIAGGSRGLGLVLARELARRGARLVLSARDPQTLERAAEELRSRGAEVYAQAYDLSDPEQAAALVQAAGAHFGRIDVLINNAGVIQVGPFETMQLCDYDEAMRTHFWAPLHLIRAVLPGMRSRREGRIVNISSIGGKVSVPHLLPYSASKFALTGFSQGLRAELKQEGILVTTVCPGLIRSGSTPHVFVRGRHQAEYAWFSVADSLPVLSASAEATARDIVRALEAGQAELITSLPGKALAAAHGLFPGRVSDLLAMTNRLLPRASGYDLERRTGAESESAVTRSALTALSRKAAAANNEGPAR</sequence>
<evidence type="ECO:0000256" key="1">
    <source>
        <dbReference type="ARBA" id="ARBA00006484"/>
    </source>
</evidence>
<evidence type="ECO:0000256" key="3">
    <source>
        <dbReference type="RuleBase" id="RU000363"/>
    </source>
</evidence>
<dbReference type="InterPro" id="IPR057326">
    <property type="entry name" value="KR_dom"/>
</dbReference>
<keyword evidence="6" id="KW-1185">Reference proteome</keyword>
<dbReference type="Pfam" id="PF00106">
    <property type="entry name" value="adh_short"/>
    <property type="match status" value="1"/>
</dbReference>
<dbReference type="GO" id="GO:0016491">
    <property type="term" value="F:oxidoreductase activity"/>
    <property type="evidence" value="ECO:0007669"/>
    <property type="project" value="UniProtKB-KW"/>
</dbReference>
<dbReference type="Gene3D" id="3.40.50.720">
    <property type="entry name" value="NAD(P)-binding Rossmann-like Domain"/>
    <property type="match status" value="1"/>
</dbReference>
<feature type="domain" description="Ketoreductase" evidence="4">
    <location>
        <begin position="32"/>
        <end position="216"/>
    </location>
</feature>
<proteinExistence type="inferred from homology"/>
<dbReference type="RefSeq" id="WP_183987734.1">
    <property type="nucleotide sequence ID" value="NZ_JACHHG010000008.1"/>
</dbReference>
<comment type="similarity">
    <text evidence="1 3">Belongs to the short-chain dehydrogenases/reductases (SDR) family.</text>
</comment>
<dbReference type="EMBL" id="JACHHG010000008">
    <property type="protein sequence ID" value="MBB6098992.1"/>
    <property type="molecule type" value="Genomic_DNA"/>
</dbReference>
<dbReference type="InterPro" id="IPR036291">
    <property type="entry name" value="NAD(P)-bd_dom_sf"/>
</dbReference>
<dbReference type="InterPro" id="IPR020904">
    <property type="entry name" value="Sc_DH/Rdtase_CS"/>
</dbReference>
<dbReference type="InterPro" id="IPR002347">
    <property type="entry name" value="SDR_fam"/>
</dbReference>
<dbReference type="PANTHER" id="PTHR44196:SF1">
    <property type="entry name" value="DEHYDROGENASE_REDUCTASE SDR FAMILY MEMBER 7B"/>
    <property type="match status" value="1"/>
</dbReference>
<protein>
    <submittedName>
        <fullName evidence="5">Short-subunit dehydrogenase</fullName>
    </submittedName>
</protein>
<evidence type="ECO:0000259" key="4">
    <source>
        <dbReference type="SMART" id="SM00822"/>
    </source>
</evidence>
<dbReference type="PRINTS" id="PR00080">
    <property type="entry name" value="SDRFAMILY"/>
</dbReference>
<dbReference type="PROSITE" id="PS00061">
    <property type="entry name" value="ADH_SHORT"/>
    <property type="match status" value="1"/>
</dbReference>
<evidence type="ECO:0000256" key="2">
    <source>
        <dbReference type="ARBA" id="ARBA00023002"/>
    </source>
</evidence>
<dbReference type="PRINTS" id="PR00081">
    <property type="entry name" value="GDHRDH"/>
</dbReference>
<dbReference type="SMART" id="SM00822">
    <property type="entry name" value="PKS_KR"/>
    <property type="match status" value="1"/>
</dbReference>
<dbReference type="AlphaFoldDB" id="A0A841I4V3"/>
<reference evidence="5 6" key="1">
    <citation type="submission" date="2020-08" db="EMBL/GenBank/DDBJ databases">
        <title>Genomic Encyclopedia of Type Strains, Phase IV (KMG-IV): sequencing the most valuable type-strain genomes for metagenomic binning, comparative biology and taxonomic classification.</title>
        <authorList>
            <person name="Goeker M."/>
        </authorList>
    </citation>
    <scope>NUCLEOTIDE SEQUENCE [LARGE SCALE GENOMIC DNA]</scope>
    <source>
        <strain evidence="5 6">DSM 21458</strain>
    </source>
</reference>
<dbReference type="Proteomes" id="UP000569951">
    <property type="component" value="Unassembled WGS sequence"/>
</dbReference>
<keyword evidence="2" id="KW-0560">Oxidoreductase</keyword>
<accession>A0A841I4V3</accession>
<evidence type="ECO:0000313" key="5">
    <source>
        <dbReference type="EMBL" id="MBB6098992.1"/>
    </source>
</evidence>
<evidence type="ECO:0000313" key="6">
    <source>
        <dbReference type="Proteomes" id="UP000569951"/>
    </source>
</evidence>
<organism evidence="5 6">
    <name type="scientific">Deinobacterium chartae</name>
    <dbReference type="NCBI Taxonomy" id="521158"/>
    <lineage>
        <taxon>Bacteria</taxon>
        <taxon>Thermotogati</taxon>
        <taxon>Deinococcota</taxon>
        <taxon>Deinococci</taxon>
        <taxon>Deinococcales</taxon>
        <taxon>Deinococcaceae</taxon>
        <taxon>Deinobacterium</taxon>
    </lineage>
</organism>
<name>A0A841I4V3_9DEIO</name>